<dbReference type="CDD" id="cd00009">
    <property type="entry name" value="AAA"/>
    <property type="match status" value="1"/>
</dbReference>
<dbReference type="GO" id="GO:0005524">
    <property type="term" value="F:ATP binding"/>
    <property type="evidence" value="ECO:0007669"/>
    <property type="project" value="UniProtKB-UniRule"/>
</dbReference>
<dbReference type="NCBIfam" id="TIGR00362">
    <property type="entry name" value="DnaA"/>
    <property type="match status" value="1"/>
</dbReference>
<dbReference type="Gene3D" id="1.10.1750.10">
    <property type="match status" value="1"/>
</dbReference>
<evidence type="ECO:0000256" key="9">
    <source>
        <dbReference type="RuleBase" id="RU000577"/>
    </source>
</evidence>
<dbReference type="AlphaFoldDB" id="A0A484HEM0"/>
<organism evidence="12">
    <name type="scientific">uncultured Desulfobacteraceae bacterium</name>
    <dbReference type="NCBI Taxonomy" id="218296"/>
    <lineage>
        <taxon>Bacteria</taxon>
        <taxon>Pseudomonadati</taxon>
        <taxon>Thermodesulfobacteriota</taxon>
        <taxon>Desulfobacteria</taxon>
        <taxon>Desulfobacterales</taxon>
        <taxon>Desulfobacteraceae</taxon>
        <taxon>environmental samples</taxon>
    </lineage>
</organism>
<dbReference type="GO" id="GO:0006270">
    <property type="term" value="P:DNA replication initiation"/>
    <property type="evidence" value="ECO:0007669"/>
    <property type="project" value="UniProtKB-UniRule"/>
</dbReference>
<keyword evidence="4 7" id="KW-0067">ATP-binding</keyword>
<feature type="binding site" evidence="7">
    <location>
        <position position="153"/>
    </location>
    <ligand>
        <name>ATP</name>
        <dbReference type="ChEBI" id="CHEBI:30616"/>
    </ligand>
</feature>
<dbReference type="InterPro" id="IPR013317">
    <property type="entry name" value="DnaA_dom"/>
</dbReference>
<sequence length="447" mass="50230">MEKIWLKVKSSIKKQIPAHSYRMWIDPLEYQSADNGLVALTCPNLFSKKRVHDHYLALIKNGLKDLSRANLKVRIEIADAKDAKKAPPKETQLDIPHIHPQNGYFLRKGFTFDEFVVSGSNDFAYSASLALASRKCLSQNFLFLLSKTGLGKSHLSQAIGHHILAQSPSERVYYTTADDFSNEMVSAFRSNSINAFKKKYRNGCDVLLLEDVHYLSGKERTQTELALILDALRDVGKKIIFSSCYPPSDIPKLTDILRSRLANGIVSSIEPPNFRTRTRILKKKLSGHDSGVRRVPEDVIRYLAGELTEDVRQLESGLAGVLTKSSLLGSPMDMKLAESVVKTIAKKKKKITADAIKKLVCRHYRLTQEDIVSKSRKRSIVRPRQIAMYLSRKYTDLPLQTIGKKYNRYHATALHSINAIEQAVKTGGALGSQVRFLCEKLESGDLA</sequence>
<dbReference type="GO" id="GO:0005886">
    <property type="term" value="C:plasma membrane"/>
    <property type="evidence" value="ECO:0007669"/>
    <property type="project" value="TreeGrafter"/>
</dbReference>
<dbReference type="InterPro" id="IPR038454">
    <property type="entry name" value="DnaA_N_sf"/>
</dbReference>
<feature type="domain" description="Chromosomal replication initiator DnaA C-terminal" evidence="11">
    <location>
        <begin position="352"/>
        <end position="420"/>
    </location>
</feature>
<keyword evidence="6 7" id="KW-0238">DNA-binding</keyword>
<protein>
    <recommendedName>
        <fullName evidence="7 8">Chromosomal replication initiator protein DnaA</fullName>
    </recommendedName>
</protein>
<dbReference type="PANTHER" id="PTHR30050:SF2">
    <property type="entry name" value="CHROMOSOMAL REPLICATION INITIATOR PROTEIN DNAA"/>
    <property type="match status" value="1"/>
</dbReference>
<dbReference type="Pfam" id="PF11638">
    <property type="entry name" value="DnaA_N"/>
    <property type="match status" value="1"/>
</dbReference>
<feature type="binding site" evidence="7">
    <location>
        <position position="152"/>
    </location>
    <ligand>
        <name>ATP</name>
        <dbReference type="ChEBI" id="CHEBI:30616"/>
    </ligand>
</feature>
<comment type="subunit">
    <text evidence="7">Oligomerizes as a right-handed, spiral filament on DNA at oriC.</text>
</comment>
<evidence type="ECO:0000256" key="10">
    <source>
        <dbReference type="RuleBase" id="RU004227"/>
    </source>
</evidence>
<evidence type="ECO:0000313" key="12">
    <source>
        <dbReference type="EMBL" id="VEN72898.1"/>
    </source>
</evidence>
<dbReference type="SMART" id="SM00760">
    <property type="entry name" value="Bac_DnaA_C"/>
    <property type="match status" value="1"/>
</dbReference>
<keyword evidence="3 7" id="KW-0547">Nucleotide-binding</keyword>
<dbReference type="HAMAP" id="MF_00377">
    <property type="entry name" value="DnaA_bact"/>
    <property type="match status" value="1"/>
</dbReference>
<keyword evidence="5 7" id="KW-0446">Lipid-binding</keyword>
<dbReference type="PANTHER" id="PTHR30050">
    <property type="entry name" value="CHROMOSOMAL REPLICATION INITIATOR PROTEIN DNAA"/>
    <property type="match status" value="1"/>
</dbReference>
<feature type="region of interest" description="Domain IV, binds dsDNA" evidence="7">
    <location>
        <begin position="326"/>
        <end position="447"/>
    </location>
</feature>
<dbReference type="Gene3D" id="3.30.300.180">
    <property type="match status" value="1"/>
</dbReference>
<dbReference type="Pfam" id="PF08299">
    <property type="entry name" value="Bac_DnaA_C"/>
    <property type="match status" value="1"/>
</dbReference>
<evidence type="ECO:0000256" key="4">
    <source>
        <dbReference type="ARBA" id="ARBA00022840"/>
    </source>
</evidence>
<dbReference type="Gene3D" id="3.40.50.300">
    <property type="entry name" value="P-loop containing nucleotide triphosphate hydrolases"/>
    <property type="match status" value="1"/>
</dbReference>
<dbReference type="SUPFAM" id="SSF52540">
    <property type="entry name" value="P-loop containing nucleoside triphosphate hydrolases"/>
    <property type="match status" value="1"/>
</dbReference>
<evidence type="ECO:0000259" key="11">
    <source>
        <dbReference type="SMART" id="SM00760"/>
    </source>
</evidence>
<feature type="binding site" evidence="7">
    <location>
        <position position="149"/>
    </location>
    <ligand>
        <name>ATP</name>
        <dbReference type="ChEBI" id="CHEBI:30616"/>
    </ligand>
</feature>
<gene>
    <name evidence="7 12" type="primary">dnaA</name>
    <name evidence="12" type="ORF">EPICR_10399</name>
</gene>
<dbReference type="InterPro" id="IPR024633">
    <property type="entry name" value="DnaA_N_dom"/>
</dbReference>
<comment type="caution">
    <text evidence="7">Lacks conserved residue(s) required for the propagation of feature annotation.</text>
</comment>
<dbReference type="CDD" id="cd06571">
    <property type="entry name" value="Bac_DnaA_C"/>
    <property type="match status" value="1"/>
</dbReference>
<dbReference type="Gene3D" id="1.10.8.60">
    <property type="match status" value="1"/>
</dbReference>
<dbReference type="GO" id="GO:0005737">
    <property type="term" value="C:cytoplasm"/>
    <property type="evidence" value="ECO:0007669"/>
    <property type="project" value="UniProtKB-SubCell"/>
</dbReference>
<dbReference type="SUPFAM" id="SSF48295">
    <property type="entry name" value="TrpR-like"/>
    <property type="match status" value="1"/>
</dbReference>
<feature type="binding site" evidence="7">
    <location>
        <position position="151"/>
    </location>
    <ligand>
        <name>ATP</name>
        <dbReference type="ChEBI" id="CHEBI:30616"/>
    </ligand>
</feature>
<dbReference type="GO" id="GO:0006275">
    <property type="term" value="P:regulation of DNA replication"/>
    <property type="evidence" value="ECO:0007669"/>
    <property type="project" value="UniProtKB-UniRule"/>
</dbReference>
<name>A0A484HEM0_9BACT</name>
<dbReference type="InterPro" id="IPR010921">
    <property type="entry name" value="Trp_repressor/repl_initiator"/>
</dbReference>
<keyword evidence="2 7" id="KW-0235">DNA replication</keyword>
<comment type="domain">
    <text evidence="7">Domain I is involved in oligomerization and binding regulators, domain II is flexibile and of varying length in different bacteria, domain III forms the AAA+ region, while domain IV binds dsDNA.</text>
</comment>
<dbReference type="EMBL" id="CAACVI010000001">
    <property type="protein sequence ID" value="VEN72898.1"/>
    <property type="molecule type" value="Genomic_DNA"/>
</dbReference>
<dbReference type="InterPro" id="IPR013159">
    <property type="entry name" value="DnaA_C"/>
</dbReference>
<dbReference type="InterPro" id="IPR001957">
    <property type="entry name" value="Chromosome_initiator_DnaA"/>
</dbReference>
<dbReference type="PRINTS" id="PR00051">
    <property type="entry name" value="DNAA"/>
</dbReference>
<reference evidence="12" key="1">
    <citation type="submission" date="2019-01" db="EMBL/GenBank/DDBJ databases">
        <authorList>
            <consortium name="Genoscope - CEA"/>
            <person name="William W."/>
        </authorList>
    </citation>
    <scope>NUCLEOTIDE SEQUENCE</scope>
    <source>
        <strain evidence="12">CR-1</strain>
    </source>
</reference>
<comment type="subcellular location">
    <subcellularLocation>
        <location evidence="7">Cytoplasm</location>
    </subcellularLocation>
</comment>
<evidence type="ECO:0000256" key="1">
    <source>
        <dbReference type="ARBA" id="ARBA00022490"/>
    </source>
</evidence>
<dbReference type="InterPro" id="IPR027417">
    <property type="entry name" value="P-loop_NTPase"/>
</dbReference>
<evidence type="ECO:0000256" key="2">
    <source>
        <dbReference type="ARBA" id="ARBA00022705"/>
    </source>
</evidence>
<feature type="region of interest" description="Domain I, interacts with DnaA modulators" evidence="7">
    <location>
        <begin position="1"/>
        <end position="84"/>
    </location>
</feature>
<keyword evidence="1 7" id="KW-0963">Cytoplasm</keyword>
<evidence type="ECO:0000256" key="7">
    <source>
        <dbReference type="HAMAP-Rule" id="MF_00377"/>
    </source>
</evidence>
<dbReference type="GO" id="GO:0003688">
    <property type="term" value="F:DNA replication origin binding"/>
    <property type="evidence" value="ECO:0007669"/>
    <property type="project" value="UniProtKB-UniRule"/>
</dbReference>
<accession>A0A484HEM0</accession>
<dbReference type="InterPro" id="IPR020591">
    <property type="entry name" value="Chromosome_initiator_DnaA-like"/>
</dbReference>
<dbReference type="GO" id="GO:0008289">
    <property type="term" value="F:lipid binding"/>
    <property type="evidence" value="ECO:0007669"/>
    <property type="project" value="UniProtKB-KW"/>
</dbReference>
<evidence type="ECO:0000256" key="3">
    <source>
        <dbReference type="ARBA" id="ARBA00022741"/>
    </source>
</evidence>
<evidence type="ECO:0000256" key="5">
    <source>
        <dbReference type="ARBA" id="ARBA00023121"/>
    </source>
</evidence>
<evidence type="ECO:0000256" key="8">
    <source>
        <dbReference type="NCBIfam" id="TIGR00362"/>
    </source>
</evidence>
<proteinExistence type="inferred from homology"/>
<comment type="function">
    <text evidence="7 9">Plays an essential role in the initiation and regulation of chromosomal replication. ATP-DnaA binds to the origin of replication (oriC) to initiate formation of the DNA replication initiation complex once per cell cycle. Binds the DnaA box (a 9 base pair repeat at the origin) and separates the double-stranded (ds)DNA. Forms a right-handed helical filament on oriC DNA; dsDNA binds to the exterior of the filament while single-stranded (ss)DNA is stabiized in the filament's interior. The ATP-DnaA-oriC complex binds and stabilizes one strand of the AT-rich DNA unwinding element (DUE), permitting loading of DNA polymerase. After initiation quickly degrades to an ADP-DnaA complex that is not apt for DNA replication. Binds acidic phospholipids.</text>
</comment>
<comment type="similarity">
    <text evidence="7 10">Belongs to the DnaA family.</text>
</comment>
<dbReference type="Pfam" id="PF00308">
    <property type="entry name" value="Bac_DnaA"/>
    <property type="match status" value="1"/>
</dbReference>
<evidence type="ECO:0000256" key="6">
    <source>
        <dbReference type="ARBA" id="ARBA00023125"/>
    </source>
</evidence>